<dbReference type="SUPFAM" id="SSF53335">
    <property type="entry name" value="S-adenosyl-L-methionine-dependent methyltransferases"/>
    <property type="match status" value="1"/>
</dbReference>
<dbReference type="InterPro" id="IPR002877">
    <property type="entry name" value="RNA_MeTrfase_FtsJ_dom"/>
</dbReference>
<organism evidence="10 11">
    <name type="scientific">Claviceps pazoutovae</name>
    <dbReference type="NCBI Taxonomy" id="1649127"/>
    <lineage>
        <taxon>Eukaryota</taxon>
        <taxon>Fungi</taxon>
        <taxon>Dikarya</taxon>
        <taxon>Ascomycota</taxon>
        <taxon>Pezizomycotina</taxon>
        <taxon>Sordariomycetes</taxon>
        <taxon>Hypocreomycetidae</taxon>
        <taxon>Hypocreales</taxon>
        <taxon>Clavicipitaceae</taxon>
        <taxon>Claviceps</taxon>
    </lineage>
</organism>
<dbReference type="InterPro" id="IPR050082">
    <property type="entry name" value="RNA_methyltr_RlmE"/>
</dbReference>
<evidence type="ECO:0000256" key="8">
    <source>
        <dbReference type="SAM" id="MobiDB-lite"/>
    </source>
</evidence>
<evidence type="ECO:0000256" key="6">
    <source>
        <dbReference type="ARBA" id="ARBA00041184"/>
    </source>
</evidence>
<feature type="domain" description="Ribosomal RNA methyltransferase FtsJ" evidence="9">
    <location>
        <begin position="67"/>
        <end position="306"/>
    </location>
</feature>
<dbReference type="PANTHER" id="PTHR10920">
    <property type="entry name" value="RIBOSOMAL RNA METHYLTRANSFERASE"/>
    <property type="match status" value="1"/>
</dbReference>
<dbReference type="HAMAP" id="MF_01547">
    <property type="entry name" value="RNA_methyltr_E"/>
    <property type="match status" value="1"/>
</dbReference>
<dbReference type="PANTHER" id="PTHR10920:SF18">
    <property type="entry name" value="RRNA METHYLTRANSFERASE 2, MITOCHONDRIAL"/>
    <property type="match status" value="1"/>
</dbReference>
<dbReference type="PIRSF" id="PIRSF005461">
    <property type="entry name" value="23S_rRNA_mtase"/>
    <property type="match status" value="1"/>
</dbReference>
<keyword evidence="2" id="KW-0698">rRNA processing</keyword>
<reference evidence="10 11" key="1">
    <citation type="journal article" date="2020" name="bioRxiv">
        <title>Whole genome comparisons of ergot fungi reveals the divergence and evolution of species within the genus Claviceps are the result of varying mechanisms driving genome evolution and host range expansion.</title>
        <authorList>
            <person name="Wyka S.A."/>
            <person name="Mondo S.J."/>
            <person name="Liu M."/>
            <person name="Dettman J."/>
            <person name="Nalam V."/>
            <person name="Broders K.D."/>
        </authorList>
    </citation>
    <scope>NUCLEOTIDE SEQUENCE [LARGE SCALE GENOMIC DNA]</scope>
    <source>
        <strain evidence="10 11">CCC 1485</strain>
    </source>
</reference>
<name>A0A9P7SIK1_9HYPO</name>
<comment type="similarity">
    <text evidence="1">Belongs to the class I-like SAM-binding methyltransferase superfamily. RNA methyltransferase RlmE family.</text>
</comment>
<gene>
    <name evidence="10" type="ORF">E4U60_000347</name>
</gene>
<feature type="compositionally biased region" description="Low complexity" evidence="8">
    <location>
        <begin position="35"/>
        <end position="46"/>
    </location>
</feature>
<accession>A0A9P7SIK1</accession>
<protein>
    <recommendedName>
        <fullName evidence="6">rRNA methyltransferase 2, mitochondrial</fullName>
    </recommendedName>
</protein>
<dbReference type="InterPro" id="IPR029063">
    <property type="entry name" value="SAM-dependent_MTases_sf"/>
</dbReference>
<sequence length="318" mass="35584">MASANPLLAQLHIPRLCCSRSWAWPFASTALPHTGSSSARWSSSGARWKERQANDPFTKEAKRMGLKTRAAIKLIQVNAKFKLFRPGQTVIDLVAHQQTRPRGRVIGIDLLPSTPPTGVATFQGDFLSPRVRKLVKEFIVRAKVHEKEYPQKDEAADGSPVSETPALDQRSYFDQERHASEEVEGATDDNAATASVDVVLSDMSAPWGRGYGYFSKTLTNPYNRLMNTSGSRFRDHAGSMDLCTAALQFASETLKPGGHFVCKFYQGAEDKKLEDQLRKMFDKVCREKPEASRAESNEAYFVALRRKRGVQLELEEEE</sequence>
<dbReference type="Proteomes" id="UP000706124">
    <property type="component" value="Unassembled WGS sequence"/>
</dbReference>
<feature type="active site" description="Proton acceptor" evidence="7">
    <location>
        <position position="263"/>
    </location>
</feature>
<keyword evidence="4" id="KW-0808">Transferase</keyword>
<dbReference type="InterPro" id="IPR015507">
    <property type="entry name" value="rRNA-MeTfrase_E"/>
</dbReference>
<evidence type="ECO:0000313" key="11">
    <source>
        <dbReference type="Proteomes" id="UP000706124"/>
    </source>
</evidence>
<evidence type="ECO:0000256" key="3">
    <source>
        <dbReference type="ARBA" id="ARBA00022603"/>
    </source>
</evidence>
<evidence type="ECO:0000256" key="2">
    <source>
        <dbReference type="ARBA" id="ARBA00022552"/>
    </source>
</evidence>
<keyword evidence="11" id="KW-1185">Reference proteome</keyword>
<evidence type="ECO:0000259" key="9">
    <source>
        <dbReference type="Pfam" id="PF01728"/>
    </source>
</evidence>
<proteinExistence type="inferred from homology"/>
<evidence type="ECO:0000256" key="5">
    <source>
        <dbReference type="ARBA" id="ARBA00022691"/>
    </source>
</evidence>
<dbReference type="Gene3D" id="3.40.50.150">
    <property type="entry name" value="Vaccinia Virus protein VP39"/>
    <property type="match status" value="1"/>
</dbReference>
<dbReference type="EMBL" id="SRPO01000109">
    <property type="protein sequence ID" value="KAG5940702.1"/>
    <property type="molecule type" value="Genomic_DNA"/>
</dbReference>
<keyword evidence="3" id="KW-0489">Methyltransferase</keyword>
<evidence type="ECO:0000256" key="1">
    <source>
        <dbReference type="ARBA" id="ARBA00009258"/>
    </source>
</evidence>
<keyword evidence="5 7" id="KW-0949">S-adenosyl-L-methionine</keyword>
<evidence type="ECO:0000256" key="4">
    <source>
        <dbReference type="ARBA" id="ARBA00022679"/>
    </source>
</evidence>
<evidence type="ECO:0000313" key="10">
    <source>
        <dbReference type="EMBL" id="KAG5940702.1"/>
    </source>
</evidence>
<comment type="caution">
    <text evidence="10">The sequence shown here is derived from an EMBL/GenBank/DDBJ whole genome shotgun (WGS) entry which is preliminary data.</text>
</comment>
<dbReference type="OrthoDB" id="20105at2759"/>
<feature type="compositionally biased region" description="Basic and acidic residues" evidence="8">
    <location>
        <begin position="47"/>
        <end position="57"/>
    </location>
</feature>
<dbReference type="AlphaFoldDB" id="A0A9P7SIK1"/>
<dbReference type="Pfam" id="PF01728">
    <property type="entry name" value="FtsJ"/>
    <property type="match status" value="1"/>
</dbReference>
<dbReference type="GO" id="GO:0005739">
    <property type="term" value="C:mitochondrion"/>
    <property type="evidence" value="ECO:0007669"/>
    <property type="project" value="TreeGrafter"/>
</dbReference>
<dbReference type="GO" id="GO:0008650">
    <property type="term" value="F:rRNA (uridine-2'-O-)-methyltransferase activity"/>
    <property type="evidence" value="ECO:0007669"/>
    <property type="project" value="TreeGrafter"/>
</dbReference>
<evidence type="ECO:0000256" key="7">
    <source>
        <dbReference type="PIRSR" id="PIRSR005461-1"/>
    </source>
</evidence>
<feature type="region of interest" description="Disordered" evidence="8">
    <location>
        <begin position="32"/>
        <end position="57"/>
    </location>
</feature>